<evidence type="ECO:0000256" key="3">
    <source>
        <dbReference type="ARBA" id="ARBA00022553"/>
    </source>
</evidence>
<evidence type="ECO:0000256" key="9">
    <source>
        <dbReference type="SAM" id="Phobius"/>
    </source>
</evidence>
<dbReference type="SMART" id="SM00387">
    <property type="entry name" value="HATPase_c"/>
    <property type="match status" value="1"/>
</dbReference>
<keyword evidence="5" id="KW-0547">Nucleotide-binding</keyword>
<dbReference type="NCBIfam" id="TIGR02916">
    <property type="entry name" value="PEP_his_kin"/>
    <property type="match status" value="1"/>
</dbReference>
<proteinExistence type="predicted"/>
<evidence type="ECO:0000313" key="12">
    <source>
        <dbReference type="Proteomes" id="UP001069090"/>
    </source>
</evidence>
<keyword evidence="9" id="KW-0472">Membrane</keyword>
<comment type="catalytic activity">
    <reaction evidence="1">
        <text>ATP + protein L-histidine = ADP + protein N-phospho-L-histidine.</text>
        <dbReference type="EC" id="2.7.13.3"/>
    </reaction>
</comment>
<evidence type="ECO:0000313" key="11">
    <source>
        <dbReference type="EMBL" id="MCZ0866701.1"/>
    </source>
</evidence>
<dbReference type="EMBL" id="JAPTGG010000015">
    <property type="protein sequence ID" value="MCZ0866701.1"/>
    <property type="molecule type" value="Genomic_DNA"/>
</dbReference>
<evidence type="ECO:0000256" key="7">
    <source>
        <dbReference type="ARBA" id="ARBA00022840"/>
    </source>
</evidence>
<protein>
    <recommendedName>
        <fullName evidence="2">histidine kinase</fullName>
        <ecNumber evidence="2">2.7.13.3</ecNumber>
    </recommendedName>
</protein>
<dbReference type="InterPro" id="IPR036890">
    <property type="entry name" value="HATPase_C_sf"/>
</dbReference>
<evidence type="ECO:0000259" key="10">
    <source>
        <dbReference type="PROSITE" id="PS50109"/>
    </source>
</evidence>
<dbReference type="PROSITE" id="PS50109">
    <property type="entry name" value="HIS_KIN"/>
    <property type="match status" value="1"/>
</dbReference>
<dbReference type="EC" id="2.7.13.3" evidence="2"/>
<dbReference type="GO" id="GO:0004673">
    <property type="term" value="F:protein histidine kinase activity"/>
    <property type="evidence" value="ECO:0007669"/>
    <property type="project" value="UniProtKB-EC"/>
</dbReference>
<dbReference type="PANTHER" id="PTHR43065:SF10">
    <property type="entry name" value="PEROXIDE STRESS-ACTIVATED HISTIDINE KINASE MAK3"/>
    <property type="match status" value="1"/>
</dbReference>
<dbReference type="Gene3D" id="3.30.565.10">
    <property type="entry name" value="Histidine kinase-like ATPase, C-terminal domain"/>
    <property type="match status" value="1"/>
</dbReference>
<dbReference type="PRINTS" id="PR00344">
    <property type="entry name" value="BCTRLSENSOR"/>
</dbReference>
<dbReference type="InterPro" id="IPR005467">
    <property type="entry name" value="His_kinase_dom"/>
</dbReference>
<organism evidence="11 12">
    <name type="scientific">Dasania phycosphaerae</name>
    <dbReference type="NCBI Taxonomy" id="2950436"/>
    <lineage>
        <taxon>Bacteria</taxon>
        <taxon>Pseudomonadati</taxon>
        <taxon>Pseudomonadota</taxon>
        <taxon>Gammaproteobacteria</taxon>
        <taxon>Cellvibrionales</taxon>
        <taxon>Spongiibacteraceae</taxon>
        <taxon>Dasania</taxon>
    </lineage>
</organism>
<dbReference type="Gene3D" id="3.30.450.40">
    <property type="match status" value="1"/>
</dbReference>
<keyword evidence="12" id="KW-1185">Reference proteome</keyword>
<feature type="transmembrane region" description="Helical" evidence="9">
    <location>
        <begin position="259"/>
        <end position="277"/>
    </location>
</feature>
<keyword evidence="7" id="KW-0067">ATP-binding</keyword>
<dbReference type="RefSeq" id="WP_258332730.1">
    <property type="nucleotide sequence ID" value="NZ_JAPTGG010000015.1"/>
</dbReference>
<dbReference type="InterPro" id="IPR029016">
    <property type="entry name" value="GAF-like_dom_sf"/>
</dbReference>
<dbReference type="SUPFAM" id="SSF55781">
    <property type="entry name" value="GAF domain-like"/>
    <property type="match status" value="1"/>
</dbReference>
<evidence type="ECO:0000256" key="4">
    <source>
        <dbReference type="ARBA" id="ARBA00022679"/>
    </source>
</evidence>
<evidence type="ECO:0000256" key="5">
    <source>
        <dbReference type="ARBA" id="ARBA00022741"/>
    </source>
</evidence>
<dbReference type="Pfam" id="PF02518">
    <property type="entry name" value="HATPase_c"/>
    <property type="match status" value="1"/>
</dbReference>
<dbReference type="SUPFAM" id="SSF55874">
    <property type="entry name" value="ATPase domain of HSP90 chaperone/DNA topoisomerase II/histidine kinase"/>
    <property type="match status" value="1"/>
</dbReference>
<reference evidence="11 12" key="1">
    <citation type="submission" date="2022-12" db="EMBL/GenBank/DDBJ databases">
        <title>Dasania phycosphaerae sp. nov., isolated from particulate material of the south coast of Korea.</title>
        <authorList>
            <person name="Jiang Y."/>
        </authorList>
    </citation>
    <scope>NUCLEOTIDE SEQUENCE [LARGE SCALE GENOMIC DNA]</scope>
    <source>
        <strain evidence="11 12">GY-19</strain>
    </source>
</reference>
<sequence>MDANQITYFSYIGGGILFAILTLTLIWLWHRKATHFTLVTAALVSTAWLLLVATHYDHSTLSLGDMLVIETCRYAAWITAILAALKFATGQELPKKFFYGIHSLWLSALVIIGLLKSTAPSLLDNSDIFIWANLLLAIVSLICVEQLYKNANSLRILKLYSLVLGGLFAYDIFLFSYSLIFNVIDIQLWQARGAINGCSALLMTIGAITLSTPSATTRIAISRPAAFYTTSMTVSGAFLAIMATGGYYLQLYGGSWSNVLRTVIIFLALTCIITLFISQTLRSRLNVWINKHFFRHKYDYRVEWLKLINALSRPSDNQDFQLIAVKTLASIFKSPRGGLWRKHDKVFKLAASHQLELPNPAPTEAINSAFCRALKEHEWVFSPLSPDEGKLCELNALLPEWIANIPDLWLVVPLLTENDLLGFIILTEPELDADITWEDLDLLKTVGRQVASYLDRHQAAELLAESRQFDAFNKLSAFVMHDLKNLIAQQALVVENAAKHKDNPAFVEDAINTIDNSVARMNTLLRKLQQDEPTEIRTIDLDSLLIEVIKKCQQQKPLPSIHRECSGLKVNADPDSLLMTLVHIVKNAQDATSHNGFIDVTLGSEENFAIISVEDNGCGMSQDFMDNYFFKPFATTKSGKGMGIGVYQTKTYIESIGGTVAVESTEGTGTHFTVRIPTIKA</sequence>
<dbReference type="InterPro" id="IPR003594">
    <property type="entry name" value="HATPase_dom"/>
</dbReference>
<keyword evidence="6 11" id="KW-0418">Kinase</keyword>
<feature type="domain" description="Histidine kinase" evidence="10">
    <location>
        <begin position="478"/>
        <end position="680"/>
    </location>
</feature>
<feature type="transmembrane region" description="Helical" evidence="9">
    <location>
        <begin position="160"/>
        <end position="181"/>
    </location>
</feature>
<name>A0A9J6RRK5_9GAMM</name>
<keyword evidence="4 11" id="KW-0808">Transferase</keyword>
<keyword evidence="8" id="KW-0902">Two-component regulatory system</keyword>
<keyword evidence="3" id="KW-0597">Phosphoprotein</keyword>
<evidence type="ECO:0000256" key="2">
    <source>
        <dbReference type="ARBA" id="ARBA00012438"/>
    </source>
</evidence>
<comment type="caution">
    <text evidence="11">The sequence shown here is derived from an EMBL/GenBank/DDBJ whole genome shotgun (WGS) entry which is preliminary data.</text>
</comment>
<accession>A0A9J6RRK5</accession>
<evidence type="ECO:0000256" key="6">
    <source>
        <dbReference type="ARBA" id="ARBA00022777"/>
    </source>
</evidence>
<dbReference type="InterPro" id="IPR004358">
    <property type="entry name" value="Sig_transdc_His_kin-like_C"/>
</dbReference>
<feature type="transmembrane region" description="Helical" evidence="9">
    <location>
        <begin position="225"/>
        <end position="247"/>
    </location>
</feature>
<feature type="transmembrane region" description="Helical" evidence="9">
    <location>
        <begin position="97"/>
        <end position="116"/>
    </location>
</feature>
<dbReference type="InterPro" id="IPR003018">
    <property type="entry name" value="GAF"/>
</dbReference>
<feature type="transmembrane region" description="Helical" evidence="9">
    <location>
        <begin position="66"/>
        <end position="85"/>
    </location>
</feature>
<keyword evidence="9" id="KW-1133">Transmembrane helix</keyword>
<dbReference type="GO" id="GO:0000160">
    <property type="term" value="P:phosphorelay signal transduction system"/>
    <property type="evidence" value="ECO:0007669"/>
    <property type="project" value="UniProtKB-KW"/>
</dbReference>
<gene>
    <name evidence="11" type="primary">prsK</name>
    <name evidence="11" type="ORF">O0V09_15925</name>
</gene>
<dbReference type="InterPro" id="IPR014265">
    <property type="entry name" value="XrtA/PrsK"/>
</dbReference>
<evidence type="ECO:0000256" key="1">
    <source>
        <dbReference type="ARBA" id="ARBA00000085"/>
    </source>
</evidence>
<keyword evidence="9" id="KW-0812">Transmembrane</keyword>
<evidence type="ECO:0000256" key="8">
    <source>
        <dbReference type="ARBA" id="ARBA00023012"/>
    </source>
</evidence>
<feature type="transmembrane region" description="Helical" evidence="9">
    <location>
        <begin position="6"/>
        <end position="29"/>
    </location>
</feature>
<dbReference type="GO" id="GO:0005524">
    <property type="term" value="F:ATP binding"/>
    <property type="evidence" value="ECO:0007669"/>
    <property type="project" value="UniProtKB-KW"/>
</dbReference>
<feature type="transmembrane region" description="Helical" evidence="9">
    <location>
        <begin position="36"/>
        <end position="54"/>
    </location>
</feature>
<dbReference type="PANTHER" id="PTHR43065">
    <property type="entry name" value="SENSOR HISTIDINE KINASE"/>
    <property type="match status" value="1"/>
</dbReference>
<dbReference type="SMART" id="SM00065">
    <property type="entry name" value="GAF"/>
    <property type="match status" value="1"/>
</dbReference>
<dbReference type="Proteomes" id="UP001069090">
    <property type="component" value="Unassembled WGS sequence"/>
</dbReference>
<dbReference type="AlphaFoldDB" id="A0A9J6RRK5"/>
<feature type="transmembrane region" description="Helical" evidence="9">
    <location>
        <begin position="193"/>
        <end position="213"/>
    </location>
</feature>
<feature type="transmembrane region" description="Helical" evidence="9">
    <location>
        <begin position="128"/>
        <end position="148"/>
    </location>
</feature>